<evidence type="ECO:0000313" key="2">
    <source>
        <dbReference type="Proteomes" id="UP000221165"/>
    </source>
</evidence>
<dbReference type="VEuPathDB" id="ToxoDB:CSUI_008413"/>
<proteinExistence type="predicted"/>
<keyword evidence="2" id="KW-1185">Reference proteome</keyword>
<dbReference type="GeneID" id="94431757"/>
<sequence length="56" mass="6627">MYSRPPAIPLLRYEATSIVLLLSLRCSRTFMIQKTTYARLQRRTDEKRPPPYSARL</sequence>
<accession>A0A2C6KMQ5</accession>
<dbReference type="Proteomes" id="UP000221165">
    <property type="component" value="Unassembled WGS sequence"/>
</dbReference>
<reference evidence="1 2" key="1">
    <citation type="journal article" date="2017" name="Int. J. Parasitol.">
        <title>The genome of the protozoan parasite Cystoisospora suis and a reverse vaccinology approach to identify vaccine candidates.</title>
        <authorList>
            <person name="Palmieri N."/>
            <person name="Shrestha A."/>
            <person name="Ruttkowski B."/>
            <person name="Beck T."/>
            <person name="Vogl C."/>
            <person name="Tomley F."/>
            <person name="Blake D.P."/>
            <person name="Joachim A."/>
        </authorList>
    </citation>
    <scope>NUCLEOTIDE SEQUENCE [LARGE SCALE GENOMIC DNA]</scope>
    <source>
        <strain evidence="1 2">Wien I</strain>
    </source>
</reference>
<dbReference type="AlphaFoldDB" id="A0A2C6KMQ5"/>
<dbReference type="RefSeq" id="XP_067919477.1">
    <property type="nucleotide sequence ID" value="XM_068068546.1"/>
</dbReference>
<protein>
    <submittedName>
        <fullName evidence="1">Uncharacterized protein</fullName>
    </submittedName>
</protein>
<organism evidence="1 2">
    <name type="scientific">Cystoisospora suis</name>
    <dbReference type="NCBI Taxonomy" id="483139"/>
    <lineage>
        <taxon>Eukaryota</taxon>
        <taxon>Sar</taxon>
        <taxon>Alveolata</taxon>
        <taxon>Apicomplexa</taxon>
        <taxon>Conoidasida</taxon>
        <taxon>Coccidia</taxon>
        <taxon>Eucoccidiorida</taxon>
        <taxon>Eimeriorina</taxon>
        <taxon>Sarcocystidae</taxon>
        <taxon>Cystoisospora</taxon>
    </lineage>
</organism>
<dbReference type="EMBL" id="MIGC01004704">
    <property type="protein sequence ID" value="PHJ17762.1"/>
    <property type="molecule type" value="Genomic_DNA"/>
</dbReference>
<name>A0A2C6KMQ5_9APIC</name>
<evidence type="ECO:0000313" key="1">
    <source>
        <dbReference type="EMBL" id="PHJ17762.1"/>
    </source>
</evidence>
<comment type="caution">
    <text evidence="1">The sequence shown here is derived from an EMBL/GenBank/DDBJ whole genome shotgun (WGS) entry which is preliminary data.</text>
</comment>
<gene>
    <name evidence="1" type="ORF">CSUI_008413</name>
</gene>